<dbReference type="CDD" id="cd00603">
    <property type="entry name" value="IPT_PCSR"/>
    <property type="match status" value="4"/>
</dbReference>
<dbReference type="SUPFAM" id="SSF101898">
    <property type="entry name" value="NHL repeat"/>
    <property type="match status" value="1"/>
</dbReference>
<dbReference type="EMBL" id="WNXC01000001">
    <property type="protein sequence ID" value="MBB2148290.1"/>
    <property type="molecule type" value="Genomic_DNA"/>
</dbReference>
<dbReference type="InterPro" id="IPR002909">
    <property type="entry name" value="IPT_dom"/>
</dbReference>
<proteinExistence type="predicted"/>
<feature type="domain" description="IPT/TIG" evidence="2">
    <location>
        <begin position="198"/>
        <end position="275"/>
    </location>
</feature>
<reference evidence="3 4" key="1">
    <citation type="submission" date="2019-11" db="EMBL/GenBank/DDBJ databases">
        <title>Description of Pedobacter sp. LMG 31462T.</title>
        <authorList>
            <person name="Carlier A."/>
            <person name="Qi S."/>
            <person name="Vandamme P."/>
        </authorList>
    </citation>
    <scope>NUCLEOTIDE SEQUENCE [LARGE SCALE GENOMIC DNA]</scope>
    <source>
        <strain evidence="3 4">LMG 31462</strain>
    </source>
</reference>
<organism evidence="3 4">
    <name type="scientific">Pedobacter gandavensis</name>
    <dbReference type="NCBI Taxonomy" id="2679963"/>
    <lineage>
        <taxon>Bacteria</taxon>
        <taxon>Pseudomonadati</taxon>
        <taxon>Bacteroidota</taxon>
        <taxon>Sphingobacteriia</taxon>
        <taxon>Sphingobacteriales</taxon>
        <taxon>Sphingobacteriaceae</taxon>
        <taxon>Pedobacter</taxon>
    </lineage>
</organism>
<dbReference type="Gene3D" id="2.40.10.500">
    <property type="match status" value="1"/>
</dbReference>
<dbReference type="PROSITE" id="PS51257">
    <property type="entry name" value="PROKAR_LIPOPROTEIN"/>
    <property type="match status" value="1"/>
</dbReference>
<keyword evidence="4" id="KW-1185">Reference proteome</keyword>
<protein>
    <recommendedName>
        <fullName evidence="2">IPT/TIG domain-containing protein</fullName>
    </recommendedName>
</protein>
<comment type="caution">
    <text evidence="3">The sequence shown here is derived from an EMBL/GenBank/DDBJ whole genome shotgun (WGS) entry which is preliminary data.</text>
</comment>
<dbReference type="Proteomes" id="UP000636110">
    <property type="component" value="Unassembled WGS sequence"/>
</dbReference>
<gene>
    <name evidence="3" type="ORF">GM920_05145</name>
</gene>
<accession>A0ABR6ESQ0</accession>
<dbReference type="InterPro" id="IPR014756">
    <property type="entry name" value="Ig_E-set"/>
</dbReference>
<feature type="domain" description="IPT/TIG" evidence="2">
    <location>
        <begin position="35"/>
        <end position="115"/>
    </location>
</feature>
<feature type="domain" description="IPT/TIG" evidence="2">
    <location>
        <begin position="358"/>
        <end position="437"/>
    </location>
</feature>
<dbReference type="PANTHER" id="PTHR46769:SF2">
    <property type="entry name" value="FIBROCYSTIN-L ISOFORM 2 PRECURSOR-RELATED"/>
    <property type="match status" value="1"/>
</dbReference>
<feature type="domain" description="IPT/TIG" evidence="2">
    <location>
        <begin position="116"/>
        <end position="196"/>
    </location>
</feature>
<dbReference type="InterPro" id="IPR011042">
    <property type="entry name" value="6-blade_b-propeller_TolB-like"/>
</dbReference>
<dbReference type="SMART" id="SM00429">
    <property type="entry name" value="IPT"/>
    <property type="match status" value="5"/>
</dbReference>
<feature type="domain" description="IPT/TIG" evidence="2">
    <location>
        <begin position="277"/>
        <end position="355"/>
    </location>
</feature>
<evidence type="ECO:0000259" key="2">
    <source>
        <dbReference type="SMART" id="SM00429"/>
    </source>
</evidence>
<dbReference type="Pfam" id="PF01833">
    <property type="entry name" value="TIG"/>
    <property type="match status" value="5"/>
</dbReference>
<dbReference type="Gene3D" id="2.60.40.10">
    <property type="entry name" value="Immunoglobulins"/>
    <property type="match status" value="5"/>
</dbReference>
<evidence type="ECO:0000256" key="1">
    <source>
        <dbReference type="ARBA" id="ARBA00022729"/>
    </source>
</evidence>
<dbReference type="RefSeq" id="WP_182954073.1">
    <property type="nucleotide sequence ID" value="NZ_WNXC01000001.1"/>
</dbReference>
<sequence>MNIQHKWNFSIGMMLFFLLFIGACKKDKVEIPVLAFKIDSYYPNSGNAGTLVSIVGEGFGTDLPNYSATISGKVAEVISATSNTIVLRMPEGGSTGALSIKYGSQNFELGQYIYQDLSVKTVFPANGPAGSQIRITGEGFSSTAGPATVFINGKPALVVSVSDQVIVAEVPLDAGFGPIVVKVNGKEAKGQNFTYQAIASIKPLSGGKNTKVTITGTGFEALAVGNLVDFNGITATVLEASNEKLVVLAPDGVTTGPLSVNINGQKTAGPVFKVVAAPSIQIVTPLSGPQGAEMTISGALFSTVLDENKVFINGVSVPVQSVSESQIKLVLPGGTGSGLVKVVVNDQATDGPQFKDQTLGILSVSPDNGLAGTTVTIKGSGFSTNASNNKVYFNGLLTTVKTATENTLVLDAPVGLSSGDLKVVVGGQEALAPQDFRRAGMLTLAGGPNSDTFGGFMAGIAVDNSGNIYAADRMNGVVKKITPSGVVSILQANGANITFDTPYGIAIDKQDNIYVSDIGRNHIRKITPSGQNSVYVSGFAPGLMTFDNAGNLYVNIVAAYAGMNKVNTAGSFTKVSGPFWPMAKAVVDADGNLYYVDSSSSSNNAVGRIAAGGGNETYFTGSSDPGFEDGVGFAARFNSIGGGLALYGPGKLIAGDKYNYALREIDIASKKVSTLVKLTSGFADGAFSKAKIGSMDDMAVDKDGNIYILDAQNKAIRKIFLK</sequence>
<dbReference type="InterPro" id="IPR052387">
    <property type="entry name" value="Fibrocystin"/>
</dbReference>
<keyword evidence="1" id="KW-0732">Signal</keyword>
<dbReference type="InterPro" id="IPR013783">
    <property type="entry name" value="Ig-like_fold"/>
</dbReference>
<dbReference type="SUPFAM" id="SSF81296">
    <property type="entry name" value="E set domains"/>
    <property type="match status" value="5"/>
</dbReference>
<evidence type="ECO:0000313" key="4">
    <source>
        <dbReference type="Proteomes" id="UP000636110"/>
    </source>
</evidence>
<dbReference type="Gene3D" id="2.120.10.30">
    <property type="entry name" value="TolB, C-terminal domain"/>
    <property type="match status" value="1"/>
</dbReference>
<dbReference type="PANTHER" id="PTHR46769">
    <property type="entry name" value="POLYCYSTIC KIDNEY AND HEPATIC DISEASE 1 (AUTOSOMAL RECESSIVE)-LIKE 1"/>
    <property type="match status" value="1"/>
</dbReference>
<name>A0ABR6ESQ0_9SPHI</name>
<evidence type="ECO:0000313" key="3">
    <source>
        <dbReference type="EMBL" id="MBB2148290.1"/>
    </source>
</evidence>